<name>A0A3D8QGF9_9EURO</name>
<dbReference type="GeneID" id="38121332"/>
<evidence type="ECO:0000313" key="1">
    <source>
        <dbReference type="EMBL" id="RDW60504.1"/>
    </source>
</evidence>
<protein>
    <submittedName>
        <fullName evidence="1">Uncharacterized protein</fullName>
    </submittedName>
</protein>
<dbReference type="RefSeq" id="XP_026598616.1">
    <property type="nucleotide sequence ID" value="XM_026752978.1"/>
</dbReference>
<accession>A0A3D8QGF9</accession>
<proteinExistence type="predicted"/>
<keyword evidence="2" id="KW-1185">Reference proteome</keyword>
<dbReference type="EMBL" id="PVWQ01000018">
    <property type="protein sequence ID" value="RDW60504.1"/>
    <property type="molecule type" value="Genomic_DNA"/>
</dbReference>
<dbReference type="STRING" id="1810919.A0A3D8QGF9"/>
<gene>
    <name evidence="1" type="ORF">DSM5745_10962</name>
</gene>
<evidence type="ECO:0000313" key="2">
    <source>
        <dbReference type="Proteomes" id="UP000256690"/>
    </source>
</evidence>
<sequence length="714" mass="82236">MPTRVPRVSRLLLQSRRLYGLPRPLTHVRHNHTGPPFYGPKLRNPKRNISPFITARQSHTSPSPGWPTWNFDVTQIKTTGSKLLEPHWASQDLSVVDNLIDHQTIRQFLMFLGDGILPNGKKTSLRIMDEEEGDLFLLPSAEWAPAPFNSCTVTIIHKLKDRIGKFGDTSRLCRVGQNIHSLKRQLEDGIVPMPDSRWIEKDLNNPKHFNTAREHLTAVLVVFEYLNTPEVRDNMRGTFNLIAGDLQELQDALNARRKLQDPNGNILELNLVGLWEAFIRAKYEIMTATAHSWVLSRVAELRDHTINEFCNVPQVVEKMDSEETKVYQDRIQNLTEITAMADLMIWMSMDGYTGYQPPAEVTPGLHYPGLDAQKKGYQGRYEELIQALHNSSSAYQSEPGRLQTLAALRVRFSILVAAQDMLRKEIRGRLPPQPPLVHWIEYVLKSHEYDLKNPQLPEVARREFGFAIYRAAYKASDEEWQTVKRNMEAHILHWGNNIQGADEVKPLLRLHWFDCKELGLDFSDTAAAKRHFQQWRESDSYREKINTDVFLMIDDWSAASYRYETHPAIESAEKVFPGNSAFRGHLLAVDADFDSDSVPESEVDHSESHDEDRPVRYQYAPGYVGHMRILGNLVWSELFAMLTTHSARLTELWPLAMDNPQRIYTGQTVPCQLHEWREQSLIASPLKDGFGKWLKDKDPRMAEHIKRLRAMHVI</sequence>
<comment type="caution">
    <text evidence="1">The sequence shown here is derived from an EMBL/GenBank/DDBJ whole genome shotgun (WGS) entry which is preliminary data.</text>
</comment>
<reference evidence="1 2" key="1">
    <citation type="journal article" date="2018" name="IMA Fungus">
        <title>IMA Genome-F 9: Draft genome sequence of Annulohypoxylon stygium, Aspergillus mulundensis, Berkeleyomyces basicola (syn. Thielaviopsis basicola), Ceratocystis smalleyi, two Cercospora beticola strains, Coleophoma cylindrospora, Fusarium fracticaudum, Phialophora cf. hyalina, and Morchella septimelata.</title>
        <authorList>
            <person name="Wingfield B.D."/>
            <person name="Bills G.F."/>
            <person name="Dong Y."/>
            <person name="Huang W."/>
            <person name="Nel W.J."/>
            <person name="Swalarsk-Parry B.S."/>
            <person name="Vaghefi N."/>
            <person name="Wilken P.M."/>
            <person name="An Z."/>
            <person name="de Beer Z.W."/>
            <person name="De Vos L."/>
            <person name="Chen L."/>
            <person name="Duong T.A."/>
            <person name="Gao Y."/>
            <person name="Hammerbacher A."/>
            <person name="Kikkert J.R."/>
            <person name="Li Y."/>
            <person name="Li H."/>
            <person name="Li K."/>
            <person name="Li Q."/>
            <person name="Liu X."/>
            <person name="Ma X."/>
            <person name="Naidoo K."/>
            <person name="Pethybridge S.J."/>
            <person name="Sun J."/>
            <person name="Steenkamp E.T."/>
            <person name="van der Nest M.A."/>
            <person name="van Wyk S."/>
            <person name="Wingfield M.J."/>
            <person name="Xiong C."/>
            <person name="Yue Q."/>
            <person name="Zhang X."/>
        </authorList>
    </citation>
    <scope>NUCLEOTIDE SEQUENCE [LARGE SCALE GENOMIC DNA]</scope>
    <source>
        <strain evidence="1 2">DSM 5745</strain>
    </source>
</reference>
<dbReference type="OrthoDB" id="3437405at2759"/>
<organism evidence="1 2">
    <name type="scientific">Aspergillus mulundensis</name>
    <dbReference type="NCBI Taxonomy" id="1810919"/>
    <lineage>
        <taxon>Eukaryota</taxon>
        <taxon>Fungi</taxon>
        <taxon>Dikarya</taxon>
        <taxon>Ascomycota</taxon>
        <taxon>Pezizomycotina</taxon>
        <taxon>Eurotiomycetes</taxon>
        <taxon>Eurotiomycetidae</taxon>
        <taxon>Eurotiales</taxon>
        <taxon>Aspergillaceae</taxon>
        <taxon>Aspergillus</taxon>
        <taxon>Aspergillus subgen. Nidulantes</taxon>
    </lineage>
</organism>
<dbReference type="AlphaFoldDB" id="A0A3D8QGF9"/>
<dbReference type="Proteomes" id="UP000256690">
    <property type="component" value="Unassembled WGS sequence"/>
</dbReference>